<dbReference type="Gene3D" id="3.20.20.70">
    <property type="entry name" value="Aldolase class I"/>
    <property type="match status" value="1"/>
</dbReference>
<dbReference type="PANTHER" id="PTHR31862">
    <property type="entry name" value="UPF0261 DOMAIN PROTEIN (AFU_ORTHOLOGUE AFUA_1G10120)"/>
    <property type="match status" value="1"/>
</dbReference>
<dbReference type="PANTHER" id="PTHR31862:SF1">
    <property type="entry name" value="UPF0261 DOMAIN PROTEIN (AFU_ORTHOLOGUE AFUA_1G10120)"/>
    <property type="match status" value="1"/>
</dbReference>
<dbReference type="InterPro" id="IPR015813">
    <property type="entry name" value="Pyrv/PenolPyrv_kinase-like_dom"/>
</dbReference>
<reference evidence="2 3" key="1">
    <citation type="submission" date="2019-10" db="EMBL/GenBank/DDBJ databases">
        <authorList>
            <person name="Palmer J.M."/>
        </authorList>
    </citation>
    <scope>NUCLEOTIDE SEQUENCE [LARGE SCALE GENOMIC DNA]</scope>
    <source>
        <strain evidence="2 3">TWF694</strain>
    </source>
</reference>
<organism evidence="2 3">
    <name type="scientific">Orbilia ellipsospora</name>
    <dbReference type="NCBI Taxonomy" id="2528407"/>
    <lineage>
        <taxon>Eukaryota</taxon>
        <taxon>Fungi</taxon>
        <taxon>Dikarya</taxon>
        <taxon>Ascomycota</taxon>
        <taxon>Pezizomycotina</taxon>
        <taxon>Orbiliomycetes</taxon>
        <taxon>Orbiliales</taxon>
        <taxon>Orbiliaceae</taxon>
        <taxon>Orbilia</taxon>
    </lineage>
</organism>
<dbReference type="SUPFAM" id="SSF51621">
    <property type="entry name" value="Phosphoenolpyruvate/pyruvate domain"/>
    <property type="match status" value="1"/>
</dbReference>
<evidence type="ECO:0000259" key="1">
    <source>
        <dbReference type="Pfam" id="PF09370"/>
    </source>
</evidence>
<evidence type="ECO:0000313" key="3">
    <source>
        <dbReference type="Proteomes" id="UP001365542"/>
    </source>
</evidence>
<dbReference type="Proteomes" id="UP001365542">
    <property type="component" value="Unassembled WGS sequence"/>
</dbReference>
<accession>A0AAV9XRZ1</accession>
<evidence type="ECO:0000313" key="2">
    <source>
        <dbReference type="EMBL" id="KAK6544854.1"/>
    </source>
</evidence>
<dbReference type="InterPro" id="IPR013785">
    <property type="entry name" value="Aldolase_TIM"/>
</dbReference>
<dbReference type="PIRSF" id="PIRSF034452">
    <property type="entry name" value="TIM-br_sig_trnsd"/>
    <property type="match status" value="1"/>
</dbReference>
<dbReference type="EMBL" id="JAVHJO010000001">
    <property type="protein sequence ID" value="KAK6544854.1"/>
    <property type="molecule type" value="Genomic_DNA"/>
</dbReference>
<dbReference type="GO" id="GO:0003824">
    <property type="term" value="F:catalytic activity"/>
    <property type="evidence" value="ECO:0007669"/>
    <property type="project" value="InterPro"/>
</dbReference>
<proteinExistence type="predicted"/>
<sequence length="278" mass="29616">MTRPKTRSEALGKLRETLRDGKIIVGAGAGIGLSAKFIEKGGADLIILYNSGRYRMHGLGSLAGLMPYGDANAIVCEMAETVLPQVSSAPVLAGVCGTDPFRDMSIFLPKLRELGFIGVQNFPTVGLIDGVFRQNLEETGMSYAKEVDMIKTAHDLDMLTAPYVFSVDDGIKMTRAGADIIVVHLGLTTKGSIGAKTAVGLDDAVELVQEVRDACVKIREDVIVLVHGGPVSDADDVKYVMERTKGLSGFFGASSLERVPVEVALEQAAKGFKEIALN</sequence>
<name>A0AAV9XRZ1_9PEZI</name>
<keyword evidence="3" id="KW-1185">Reference proteome</keyword>
<dbReference type="InterPro" id="IPR009215">
    <property type="entry name" value="TIM-br_IGPS-like"/>
</dbReference>
<protein>
    <recommendedName>
        <fullName evidence="1">TIM-barrel domain-containing protein</fullName>
    </recommendedName>
</protein>
<feature type="domain" description="TIM-barrel" evidence="1">
    <location>
        <begin position="11"/>
        <end position="275"/>
    </location>
</feature>
<comment type="caution">
    <text evidence="2">The sequence shown here is derived from an EMBL/GenBank/DDBJ whole genome shotgun (WGS) entry which is preliminary data.</text>
</comment>
<dbReference type="AlphaFoldDB" id="A0AAV9XRZ1"/>
<dbReference type="InterPro" id="IPR051353">
    <property type="entry name" value="Tobamovirus_resist_UPF0261"/>
</dbReference>
<gene>
    <name evidence="2" type="ORF">TWF694_001535</name>
</gene>
<dbReference type="Pfam" id="PF09370">
    <property type="entry name" value="PEP_hydrolase"/>
    <property type="match status" value="1"/>
</dbReference>